<feature type="transmembrane region" description="Helical" evidence="1">
    <location>
        <begin position="189"/>
        <end position="208"/>
    </location>
</feature>
<keyword evidence="1" id="KW-0812">Transmembrane</keyword>
<organism evidence="2 3">
    <name type="scientific">Muriicola marianensis</name>
    <dbReference type="NCBI Taxonomy" id="1324801"/>
    <lineage>
        <taxon>Bacteria</taxon>
        <taxon>Pseudomonadati</taxon>
        <taxon>Bacteroidota</taxon>
        <taxon>Flavobacteriia</taxon>
        <taxon>Flavobacteriales</taxon>
        <taxon>Flavobacteriaceae</taxon>
        <taxon>Muriicola</taxon>
    </lineage>
</organism>
<evidence type="ECO:0000313" key="3">
    <source>
        <dbReference type="Proteomes" id="UP000625780"/>
    </source>
</evidence>
<dbReference type="RefSeq" id="WP_188369402.1">
    <property type="nucleotide sequence ID" value="NZ_BMFH01000001.1"/>
</dbReference>
<dbReference type="PANTHER" id="PTHR39419:SF1">
    <property type="entry name" value="SLL0814 PROTEIN"/>
    <property type="match status" value="1"/>
</dbReference>
<dbReference type="EMBL" id="BMFH01000001">
    <property type="protein sequence ID" value="GGD43413.1"/>
    <property type="molecule type" value="Genomic_DNA"/>
</dbReference>
<feature type="transmembrane region" description="Helical" evidence="1">
    <location>
        <begin position="39"/>
        <end position="57"/>
    </location>
</feature>
<keyword evidence="1" id="KW-1133">Transmembrane helix</keyword>
<dbReference type="PANTHER" id="PTHR39419">
    <property type="entry name" value="SLL0814 PROTEIN"/>
    <property type="match status" value="1"/>
</dbReference>
<feature type="transmembrane region" description="Helical" evidence="1">
    <location>
        <begin position="127"/>
        <end position="144"/>
    </location>
</feature>
<evidence type="ECO:0000256" key="1">
    <source>
        <dbReference type="SAM" id="Phobius"/>
    </source>
</evidence>
<protein>
    <recommendedName>
        <fullName evidence="4">Carotenoid biosynthesis protein</fullName>
    </recommendedName>
</protein>
<evidence type="ECO:0000313" key="2">
    <source>
        <dbReference type="EMBL" id="GGD43413.1"/>
    </source>
</evidence>
<feature type="transmembrane region" description="Helical" evidence="1">
    <location>
        <begin position="164"/>
        <end position="182"/>
    </location>
</feature>
<sequence>MPESKNTKWAIWVIWIFHVSALIGISVGFENWFVSKTPINLLISTFLLFLVFPVGNLKKIVTFSALWFLGMLAEWIGVHYGILFGSYSYGANLGPKIDGVPILIGINWALLSFITASIAQYVLSNKVLQVSFAAMLMLVLDYFMEQSAPRFDFWEFEGGIAPLWNYWSWLGVALIFQVVILWMKIGGELRFSAHLYAAQLVFFLYFYLWL</sequence>
<feature type="transmembrane region" description="Helical" evidence="1">
    <location>
        <begin position="102"/>
        <end position="122"/>
    </location>
</feature>
<proteinExistence type="predicted"/>
<keyword evidence="1" id="KW-0472">Membrane</keyword>
<dbReference type="Proteomes" id="UP000625780">
    <property type="component" value="Unassembled WGS sequence"/>
</dbReference>
<dbReference type="Pfam" id="PF04240">
    <property type="entry name" value="Caroten_synth"/>
    <property type="match status" value="1"/>
</dbReference>
<feature type="transmembrane region" description="Helical" evidence="1">
    <location>
        <begin position="64"/>
        <end position="82"/>
    </location>
</feature>
<evidence type="ECO:0008006" key="4">
    <source>
        <dbReference type="Google" id="ProtNLM"/>
    </source>
</evidence>
<reference evidence="3" key="1">
    <citation type="journal article" date="2019" name="Int. J. Syst. Evol. Microbiol.">
        <title>The Global Catalogue of Microorganisms (GCM) 10K type strain sequencing project: providing services to taxonomists for standard genome sequencing and annotation.</title>
        <authorList>
            <consortium name="The Broad Institute Genomics Platform"/>
            <consortium name="The Broad Institute Genome Sequencing Center for Infectious Disease"/>
            <person name="Wu L."/>
            <person name="Ma J."/>
        </authorList>
    </citation>
    <scope>NUCLEOTIDE SEQUENCE [LARGE SCALE GENOMIC DNA]</scope>
    <source>
        <strain evidence="3">CGMCC 1.12606</strain>
    </source>
</reference>
<keyword evidence="3" id="KW-1185">Reference proteome</keyword>
<gene>
    <name evidence="2" type="ORF">GCM10011361_07950</name>
</gene>
<accession>A0ABQ1QTT3</accession>
<comment type="caution">
    <text evidence="2">The sequence shown here is derived from an EMBL/GenBank/DDBJ whole genome shotgun (WGS) entry which is preliminary data.</text>
</comment>
<name>A0ABQ1QTT3_9FLAO</name>
<feature type="transmembrane region" description="Helical" evidence="1">
    <location>
        <begin position="12"/>
        <end position="33"/>
    </location>
</feature>
<dbReference type="InterPro" id="IPR007354">
    <property type="entry name" value="CruF-like"/>
</dbReference>